<dbReference type="GO" id="GO:0140359">
    <property type="term" value="F:ABC-type transporter activity"/>
    <property type="evidence" value="ECO:0007669"/>
    <property type="project" value="InterPro"/>
</dbReference>
<dbReference type="Pfam" id="PF01061">
    <property type="entry name" value="ABC2_membrane"/>
    <property type="match status" value="1"/>
</dbReference>
<evidence type="ECO:0000259" key="7">
    <source>
        <dbReference type="Pfam" id="PF01061"/>
    </source>
</evidence>
<name>T1GH68_MEGSC</name>
<dbReference type="EMBL" id="CAQQ02048744">
    <property type="status" value="NOT_ANNOTATED_CDS"/>
    <property type="molecule type" value="Genomic_DNA"/>
</dbReference>
<dbReference type="GO" id="GO:0005886">
    <property type="term" value="C:plasma membrane"/>
    <property type="evidence" value="ECO:0007669"/>
    <property type="project" value="TreeGrafter"/>
</dbReference>
<dbReference type="PANTHER" id="PTHR48041:SF118">
    <property type="entry name" value="ATP-BINDING CASSETTE TRANSPORTER (ABC TRANSPORTER) FAMILY G MEMBER 16"/>
    <property type="match status" value="1"/>
</dbReference>
<comment type="subcellular location">
    <subcellularLocation>
        <location evidence="1">Membrane</location>
        <topology evidence="1">Multi-pass membrane protein</topology>
    </subcellularLocation>
</comment>
<keyword evidence="9" id="KW-1185">Reference proteome</keyword>
<dbReference type="STRING" id="36166.T1GH68"/>
<dbReference type="AlphaFoldDB" id="T1GH68"/>
<evidence type="ECO:0000256" key="6">
    <source>
        <dbReference type="SAM" id="Phobius"/>
    </source>
</evidence>
<evidence type="ECO:0000313" key="8">
    <source>
        <dbReference type="EnsemblMetazoa" id="MESCA002756-PA"/>
    </source>
</evidence>
<keyword evidence="3 6" id="KW-0812">Transmembrane</keyword>
<organism evidence="8 9">
    <name type="scientific">Megaselia scalaris</name>
    <name type="common">Humpbacked fly</name>
    <name type="synonym">Phora scalaris</name>
    <dbReference type="NCBI Taxonomy" id="36166"/>
    <lineage>
        <taxon>Eukaryota</taxon>
        <taxon>Metazoa</taxon>
        <taxon>Ecdysozoa</taxon>
        <taxon>Arthropoda</taxon>
        <taxon>Hexapoda</taxon>
        <taxon>Insecta</taxon>
        <taxon>Pterygota</taxon>
        <taxon>Neoptera</taxon>
        <taxon>Endopterygota</taxon>
        <taxon>Diptera</taxon>
        <taxon>Brachycera</taxon>
        <taxon>Muscomorpha</taxon>
        <taxon>Platypezoidea</taxon>
        <taxon>Phoridae</taxon>
        <taxon>Megaseliini</taxon>
        <taxon>Megaselia</taxon>
    </lineage>
</organism>
<evidence type="ECO:0000256" key="3">
    <source>
        <dbReference type="ARBA" id="ARBA00022692"/>
    </source>
</evidence>
<feature type="transmembrane region" description="Helical" evidence="6">
    <location>
        <begin position="140"/>
        <end position="161"/>
    </location>
</feature>
<protein>
    <recommendedName>
        <fullName evidence="7">ABC-2 type transporter transmembrane domain-containing protein</fullName>
    </recommendedName>
</protein>
<dbReference type="HOGENOM" id="CLU_1614988_0_0_1"/>
<dbReference type="PANTHER" id="PTHR48041">
    <property type="entry name" value="ABC TRANSPORTER G FAMILY MEMBER 28"/>
    <property type="match status" value="1"/>
</dbReference>
<dbReference type="OMA" id="GWYSITS"/>
<keyword evidence="2" id="KW-0813">Transport</keyword>
<evidence type="ECO:0000256" key="1">
    <source>
        <dbReference type="ARBA" id="ARBA00004141"/>
    </source>
</evidence>
<dbReference type="EnsemblMetazoa" id="MESCA002756-RA">
    <property type="protein sequence ID" value="MESCA002756-PA"/>
    <property type="gene ID" value="MESCA002756"/>
</dbReference>
<reference evidence="9" key="1">
    <citation type="submission" date="2013-02" db="EMBL/GenBank/DDBJ databases">
        <authorList>
            <person name="Hughes D."/>
        </authorList>
    </citation>
    <scope>NUCLEOTIDE SEQUENCE</scope>
    <source>
        <strain>Durham</strain>
        <strain evidence="9">NC isolate 2 -- Noor lab</strain>
    </source>
</reference>
<dbReference type="InterPro" id="IPR013525">
    <property type="entry name" value="ABC2_TM"/>
</dbReference>
<dbReference type="InterPro" id="IPR050352">
    <property type="entry name" value="ABCG_transporters"/>
</dbReference>
<keyword evidence="4 6" id="KW-1133">Transmembrane helix</keyword>
<evidence type="ECO:0000256" key="2">
    <source>
        <dbReference type="ARBA" id="ARBA00022448"/>
    </source>
</evidence>
<feature type="transmembrane region" description="Helical" evidence="6">
    <location>
        <begin position="30"/>
        <end position="48"/>
    </location>
</feature>
<proteinExistence type="predicted"/>
<reference evidence="8" key="2">
    <citation type="submission" date="2015-06" db="UniProtKB">
        <authorList>
            <consortium name="EnsemblMetazoa"/>
        </authorList>
    </citation>
    <scope>IDENTIFICATION</scope>
</reference>
<evidence type="ECO:0000256" key="5">
    <source>
        <dbReference type="ARBA" id="ARBA00023136"/>
    </source>
</evidence>
<evidence type="ECO:0000256" key="4">
    <source>
        <dbReference type="ARBA" id="ARBA00022989"/>
    </source>
</evidence>
<dbReference type="EMBL" id="CAQQ02048743">
    <property type="status" value="NOT_ANNOTATED_CDS"/>
    <property type="molecule type" value="Genomic_DNA"/>
</dbReference>
<keyword evidence="5 6" id="KW-0472">Membrane</keyword>
<sequence>MVNLLARKGSSATGPLAIIEGDLLTVQLRVVIHLVVGFLLGVVFYDMGNDAGKVLSNASFLFFCVLFIFFGNALPALLTCPLETSVFIREHLNGWYSITSYYFAKLVSDLPLLFICPTLLSVIAYYMTGQLEEIGRFAMFWGMALLTGLLGQSIGLVYGSAFKLQ</sequence>
<feature type="transmembrane region" description="Helical" evidence="6">
    <location>
        <begin position="60"/>
        <end position="78"/>
    </location>
</feature>
<dbReference type="Proteomes" id="UP000015102">
    <property type="component" value="Unassembled WGS sequence"/>
</dbReference>
<feature type="domain" description="ABC-2 type transporter transmembrane" evidence="7">
    <location>
        <begin position="25"/>
        <end position="162"/>
    </location>
</feature>
<accession>T1GH68</accession>
<feature type="transmembrane region" description="Helical" evidence="6">
    <location>
        <begin position="110"/>
        <end position="128"/>
    </location>
</feature>
<evidence type="ECO:0000313" key="9">
    <source>
        <dbReference type="Proteomes" id="UP000015102"/>
    </source>
</evidence>